<sequence>MEVKQLTQRQLFTMKRKGLETKVKKFWDATRNADLVVEYIVAIILRNALVVSDFSLPCQEVVRELLFQAEPSDTLRKFCPFLKDYVEDHEWHSVIKRLFKNETAYFKATKTMRLYEGYLKNKGKATNAKKYDTYTLISIFEDANGKKHTWRLRDGDSSNTPEETKRILRILTTMTIFRNTADVRRFAKFIDCDLKGTTTIFSTRTEKKLEREKSAQNLTVETEKTSADSNDPIHLFEGFDLYSLTKGELVVLIEGILNEAKAAIGMEDVIDERTENSEELSSEKRTPHKPNIDTRIVPESIPKKDTAPSEENPILMPAAVGVLDASTENPVKTKLSATKPPTKKISKKDRNILKNYNSSKKRH</sequence>
<name>R2RAV4_9ENTE</name>
<evidence type="ECO:0000313" key="5">
    <source>
        <dbReference type="Proteomes" id="UP000014148"/>
    </source>
</evidence>
<proteinExistence type="predicted"/>
<dbReference type="PATRIC" id="fig|1158601.3.peg.839"/>
<dbReference type="Proteomes" id="UP000013783">
    <property type="component" value="Unassembled WGS sequence"/>
</dbReference>
<evidence type="ECO:0000313" key="2">
    <source>
        <dbReference type="EMBL" id="EOH80825.1"/>
    </source>
</evidence>
<organism evidence="2 4">
    <name type="scientific">Enterococcus malodoratus ATCC 43197</name>
    <dbReference type="NCBI Taxonomy" id="1158601"/>
    <lineage>
        <taxon>Bacteria</taxon>
        <taxon>Bacillati</taxon>
        <taxon>Bacillota</taxon>
        <taxon>Bacilli</taxon>
        <taxon>Lactobacillales</taxon>
        <taxon>Enterococcaceae</taxon>
        <taxon>Enterococcus</taxon>
    </lineage>
</organism>
<feature type="compositionally biased region" description="Basic and acidic residues" evidence="1">
    <location>
        <begin position="274"/>
        <end position="285"/>
    </location>
</feature>
<dbReference type="Proteomes" id="UP000014148">
    <property type="component" value="Unassembled WGS sequence"/>
</dbReference>
<dbReference type="EMBL" id="AJAK01000007">
    <property type="protein sequence ID" value="EOH80825.1"/>
    <property type="molecule type" value="Genomic_DNA"/>
</dbReference>
<accession>R2RAV4</accession>
<protein>
    <submittedName>
        <fullName evidence="2">Uncharacterized protein</fullName>
    </submittedName>
</protein>
<evidence type="ECO:0000256" key="1">
    <source>
        <dbReference type="SAM" id="MobiDB-lite"/>
    </source>
</evidence>
<evidence type="ECO:0000313" key="4">
    <source>
        <dbReference type="Proteomes" id="UP000013783"/>
    </source>
</evidence>
<feature type="region of interest" description="Disordered" evidence="1">
    <location>
        <begin position="274"/>
        <end position="363"/>
    </location>
</feature>
<reference evidence="2 4" key="1">
    <citation type="submission" date="2013-02" db="EMBL/GenBank/DDBJ databases">
        <title>The Genome Sequence of Enterococcus malodoratus ATCC_43197.</title>
        <authorList>
            <consortium name="The Broad Institute Genome Sequencing Platform"/>
            <consortium name="The Broad Institute Genome Sequencing Center for Infectious Disease"/>
            <person name="Earl A.M."/>
            <person name="Gilmore M.S."/>
            <person name="Lebreton F."/>
            <person name="Walker B."/>
            <person name="Young S.K."/>
            <person name="Zeng Q."/>
            <person name="Gargeya S."/>
            <person name="Fitzgerald M."/>
            <person name="Haas B."/>
            <person name="Abouelleil A."/>
            <person name="Alvarado L."/>
            <person name="Arachchi H.M."/>
            <person name="Berlin A.M."/>
            <person name="Chapman S.B."/>
            <person name="Dewar J."/>
            <person name="Goldberg J."/>
            <person name="Griggs A."/>
            <person name="Gujja S."/>
            <person name="Hansen M."/>
            <person name="Howarth C."/>
            <person name="Imamovic A."/>
            <person name="Larimer J."/>
            <person name="McCowan C."/>
            <person name="Murphy C."/>
            <person name="Neiman D."/>
            <person name="Pearson M."/>
            <person name="Priest M."/>
            <person name="Roberts A."/>
            <person name="Saif S."/>
            <person name="Shea T."/>
            <person name="Sisk P."/>
            <person name="Sykes S."/>
            <person name="Wortman J."/>
            <person name="Nusbaum C."/>
            <person name="Birren B."/>
        </authorList>
    </citation>
    <scope>NUCLEOTIDE SEQUENCE [LARGE SCALE GENOMIC DNA]</scope>
    <source>
        <strain evidence="2 4">ATCC 43197</strain>
    </source>
</reference>
<dbReference type="eggNOG" id="ENOG50305XA">
    <property type="taxonomic scope" value="Bacteria"/>
</dbReference>
<gene>
    <name evidence="3" type="ORF">I585_00797</name>
    <name evidence="2" type="ORF">UAI_00866</name>
</gene>
<dbReference type="RefSeq" id="WP_010739742.1">
    <property type="nucleotide sequence ID" value="NZ_KB946249.1"/>
</dbReference>
<comment type="caution">
    <text evidence="2">The sequence shown here is derived from an EMBL/GenBank/DDBJ whole genome shotgun (WGS) entry which is preliminary data.</text>
</comment>
<dbReference type="AlphaFoldDB" id="R2RAV4"/>
<dbReference type="OrthoDB" id="2195232at2"/>
<dbReference type="EMBL" id="ASWA01000002">
    <property type="protein sequence ID" value="EOT69334.1"/>
    <property type="molecule type" value="Genomic_DNA"/>
</dbReference>
<dbReference type="STRING" id="71451.RV07_GL001089"/>
<keyword evidence="5" id="KW-1185">Reference proteome</keyword>
<feature type="compositionally biased region" description="Polar residues" evidence="1">
    <location>
        <begin position="354"/>
        <end position="363"/>
    </location>
</feature>
<evidence type="ECO:0000313" key="3">
    <source>
        <dbReference type="EMBL" id="EOT69334.1"/>
    </source>
</evidence>
<reference evidence="3 5" key="2">
    <citation type="submission" date="2013-03" db="EMBL/GenBank/DDBJ databases">
        <title>The Genome Sequence of Enterococcus malodoratus ATCC_43197 (PacBio/Illumina hybrid assembly).</title>
        <authorList>
            <consortium name="The Broad Institute Genomics Platform"/>
            <consortium name="The Broad Institute Genome Sequencing Center for Infectious Disease"/>
            <person name="Earl A."/>
            <person name="Russ C."/>
            <person name="Gilmore M."/>
            <person name="Surin D."/>
            <person name="Walker B."/>
            <person name="Young S."/>
            <person name="Zeng Q."/>
            <person name="Gargeya S."/>
            <person name="Fitzgerald M."/>
            <person name="Haas B."/>
            <person name="Abouelleil A."/>
            <person name="Allen A.W."/>
            <person name="Alvarado L."/>
            <person name="Arachchi H.M."/>
            <person name="Berlin A.M."/>
            <person name="Chapman S.B."/>
            <person name="Gainer-Dewar J."/>
            <person name="Goldberg J."/>
            <person name="Griggs A."/>
            <person name="Gujja S."/>
            <person name="Hansen M."/>
            <person name="Howarth C."/>
            <person name="Imamovic A."/>
            <person name="Ireland A."/>
            <person name="Larimer J."/>
            <person name="McCowan C."/>
            <person name="Murphy C."/>
            <person name="Pearson M."/>
            <person name="Poon T.W."/>
            <person name="Priest M."/>
            <person name="Roberts A."/>
            <person name="Saif S."/>
            <person name="Shea T."/>
            <person name="Sisk P."/>
            <person name="Sykes S."/>
            <person name="Wortman J."/>
            <person name="Nusbaum C."/>
            <person name="Birren B."/>
        </authorList>
    </citation>
    <scope>NUCLEOTIDE SEQUENCE [LARGE SCALE GENOMIC DNA]</scope>
    <source>
        <strain evidence="3 5">ATCC 43197</strain>
    </source>
</reference>